<reference evidence="3" key="1">
    <citation type="submission" date="2020-02" db="EMBL/GenBank/DDBJ databases">
        <authorList>
            <person name="Shen X.-R."/>
            <person name="Zhang Y.-X."/>
        </authorList>
    </citation>
    <scope>NUCLEOTIDE SEQUENCE</scope>
    <source>
        <strain evidence="3">SYP-B3998</strain>
    </source>
</reference>
<evidence type="ECO:0000256" key="1">
    <source>
        <dbReference type="SAM" id="SignalP"/>
    </source>
</evidence>
<dbReference type="InterPro" id="IPR056106">
    <property type="entry name" value="DUF7689"/>
</dbReference>
<feature type="chain" id="PRO_5038642721" description="DUF7689 domain-containing protein" evidence="1">
    <location>
        <begin position="29"/>
        <end position="171"/>
    </location>
</feature>
<feature type="domain" description="DUF7689" evidence="2">
    <location>
        <begin position="50"/>
        <end position="167"/>
    </location>
</feature>
<proteinExistence type="predicted"/>
<name>A0A6G3ZVT8_9BACL</name>
<dbReference type="Pfam" id="PF24738">
    <property type="entry name" value="DUF7689"/>
    <property type="match status" value="1"/>
</dbReference>
<dbReference type="AlphaFoldDB" id="A0A6G3ZVT8"/>
<keyword evidence="1" id="KW-0732">Signal</keyword>
<accession>A0A6G3ZVT8</accession>
<feature type="signal peptide" evidence="1">
    <location>
        <begin position="1"/>
        <end position="28"/>
    </location>
</feature>
<organism evidence="3">
    <name type="scientific">Paenibacillus sp. SYP-B3998</name>
    <dbReference type="NCBI Taxonomy" id="2678564"/>
    <lineage>
        <taxon>Bacteria</taxon>
        <taxon>Bacillati</taxon>
        <taxon>Bacillota</taxon>
        <taxon>Bacilli</taxon>
        <taxon>Bacillales</taxon>
        <taxon>Paenibacillaceae</taxon>
        <taxon>Paenibacillus</taxon>
    </lineage>
</organism>
<evidence type="ECO:0000259" key="2">
    <source>
        <dbReference type="Pfam" id="PF24738"/>
    </source>
</evidence>
<sequence>MLMKTKRKLITSVIAITAVVAGSSAALAGITTNGAFLSSRLQTGGNYAWLADASTTYNCLAYAKGDTSLWDWPWGSANPNSTQVDTYLGYSGFTSVAFSSNQTGTKIISYGLTSSSIGHFAKVADANYVNAKWGTLELLQHLGWNPYSSSSSNGTYLTGTFYGEAQRKYAK</sequence>
<evidence type="ECO:0000313" key="3">
    <source>
        <dbReference type="EMBL" id="NEW06336.1"/>
    </source>
</evidence>
<dbReference type="EMBL" id="JAAIKC010000002">
    <property type="protein sequence ID" value="NEW06336.1"/>
    <property type="molecule type" value="Genomic_DNA"/>
</dbReference>
<protein>
    <recommendedName>
        <fullName evidence="2">DUF7689 domain-containing protein</fullName>
    </recommendedName>
</protein>
<comment type="caution">
    <text evidence="3">The sequence shown here is derived from an EMBL/GenBank/DDBJ whole genome shotgun (WGS) entry which is preliminary data.</text>
</comment>
<gene>
    <name evidence="3" type="ORF">GK047_09955</name>
</gene>